<protein>
    <submittedName>
        <fullName evidence="1">Uncharacterized protein</fullName>
    </submittedName>
</protein>
<name>A0A942TEM9_9BACI</name>
<dbReference type="AlphaFoldDB" id="A0A942TEM9"/>
<comment type="caution">
    <text evidence="1">The sequence shown here is derived from an EMBL/GenBank/DDBJ whole genome shotgun (WGS) entry which is preliminary data.</text>
</comment>
<dbReference type="Proteomes" id="UP000681414">
    <property type="component" value="Unassembled WGS sequence"/>
</dbReference>
<evidence type="ECO:0000313" key="2">
    <source>
        <dbReference type="Proteomes" id="UP000681414"/>
    </source>
</evidence>
<accession>A0A942TEM9</accession>
<keyword evidence="2" id="KW-1185">Reference proteome</keyword>
<evidence type="ECO:0000313" key="1">
    <source>
        <dbReference type="EMBL" id="MBS4195376.1"/>
    </source>
</evidence>
<proteinExistence type="predicted"/>
<reference evidence="1 2" key="1">
    <citation type="submission" date="2021-05" db="EMBL/GenBank/DDBJ databases">
        <title>Novel Bacillus species.</title>
        <authorList>
            <person name="Liu G."/>
        </authorList>
    </citation>
    <scope>NUCLEOTIDE SEQUENCE [LARGE SCALE GENOMIC DNA]</scope>
    <source>
        <strain evidence="2">FJAT-49780</strain>
    </source>
</reference>
<dbReference type="EMBL" id="JAGYPG010000002">
    <property type="protein sequence ID" value="MBS4195376.1"/>
    <property type="molecule type" value="Genomic_DNA"/>
</dbReference>
<gene>
    <name evidence="1" type="ORF">KHA97_09945</name>
</gene>
<sequence>MTKVRLDDRNLDLFDITKYTNDPNVYYYGRSDDEKLAKVIGTIKAVRLA</sequence>
<organism evidence="1 2">
    <name type="scientific">Lederbergia citri</name>
    <dbReference type="NCBI Taxonomy" id="2833580"/>
    <lineage>
        <taxon>Bacteria</taxon>
        <taxon>Bacillati</taxon>
        <taxon>Bacillota</taxon>
        <taxon>Bacilli</taxon>
        <taxon>Bacillales</taxon>
        <taxon>Bacillaceae</taxon>
        <taxon>Lederbergia</taxon>
    </lineage>
</organism>
<dbReference type="RefSeq" id="WP_213124598.1">
    <property type="nucleotide sequence ID" value="NZ_JAGYPG010000002.1"/>
</dbReference>